<evidence type="ECO:0000313" key="3">
    <source>
        <dbReference type="Proteomes" id="UP000075604"/>
    </source>
</evidence>
<name>A0A150PEM6_SORCE</name>
<dbReference type="InterPro" id="IPR007409">
    <property type="entry name" value="Restrct_endonuc_type1_HsdR_N"/>
</dbReference>
<reference evidence="2 3" key="1">
    <citation type="submission" date="2014-02" db="EMBL/GenBank/DDBJ databases">
        <title>The small core and large imbalanced accessory genome model reveals a collaborative survival strategy of Sorangium cellulosum strains in nature.</title>
        <authorList>
            <person name="Han K."/>
            <person name="Peng R."/>
            <person name="Blom J."/>
            <person name="Li Y.-Z."/>
        </authorList>
    </citation>
    <scope>NUCLEOTIDE SEQUENCE [LARGE SCALE GENOMIC DNA]</scope>
    <source>
        <strain evidence="2 3">So0157-18</strain>
    </source>
</reference>
<protein>
    <recommendedName>
        <fullName evidence="1">Restriction endonuclease type I HsdR N-terminal domain-containing protein</fullName>
    </recommendedName>
</protein>
<dbReference type="GO" id="GO:0003677">
    <property type="term" value="F:DNA binding"/>
    <property type="evidence" value="ECO:0007669"/>
    <property type="project" value="UniProtKB-KW"/>
</dbReference>
<evidence type="ECO:0000259" key="1">
    <source>
        <dbReference type="Pfam" id="PF04313"/>
    </source>
</evidence>
<organism evidence="2 3">
    <name type="scientific">Sorangium cellulosum</name>
    <name type="common">Polyangium cellulosum</name>
    <dbReference type="NCBI Taxonomy" id="56"/>
    <lineage>
        <taxon>Bacteria</taxon>
        <taxon>Pseudomonadati</taxon>
        <taxon>Myxococcota</taxon>
        <taxon>Polyangia</taxon>
        <taxon>Polyangiales</taxon>
        <taxon>Polyangiaceae</taxon>
        <taxon>Sorangium</taxon>
    </lineage>
</organism>
<comment type="caution">
    <text evidence="2">The sequence shown here is derived from an EMBL/GenBank/DDBJ whole genome shotgun (WGS) entry which is preliminary data.</text>
</comment>
<dbReference type="GO" id="GO:0005524">
    <property type="term" value="F:ATP binding"/>
    <property type="evidence" value="ECO:0007669"/>
    <property type="project" value="UniProtKB-KW"/>
</dbReference>
<proteinExistence type="predicted"/>
<sequence length="374" mass="41926">MREALASHVNRVRELAEHVKGNEQATKQSLVGPLFTLLGYDLTDPRQCLPEYRVDFGKDRSVKPIDWAFLQNGRPIFFVEAKEAGRKLAGFDEQLADYFAKAPEAKLGILTNGIQWRFFTDIVNENVMDKEPFVQWDVLADEQPPIDFLTVLQKSEYNAGLLRAFAQRTRQQNLLVQELARLLEPAPEFTKLAVARIETRNLTAAVVESWKPIVANAINEWAKQRALASVLEAQARISAPPEEPQVPKVETTQEELNAFATAQRLLGSERPIAYEDTVSYLKMHLQERRTAVFCRLLANRKKPCIWVPLPPDRVTPLAASLPVTIPQLGWSCITMESIDDLGKLGELLRTSHEHVRSALRGKAAEPSDGGGTAV</sequence>
<dbReference type="EMBL" id="JELX01002845">
    <property type="protein sequence ID" value="KYF54089.1"/>
    <property type="molecule type" value="Genomic_DNA"/>
</dbReference>
<dbReference type="Pfam" id="PF04313">
    <property type="entry name" value="HSDR_N"/>
    <property type="match status" value="1"/>
</dbReference>
<gene>
    <name evidence="2" type="ORF">BE04_41795</name>
</gene>
<dbReference type="GO" id="GO:0009035">
    <property type="term" value="F:type I site-specific deoxyribonuclease activity"/>
    <property type="evidence" value="ECO:0007669"/>
    <property type="project" value="UniProtKB-EC"/>
</dbReference>
<dbReference type="GO" id="GO:0009307">
    <property type="term" value="P:DNA restriction-modification system"/>
    <property type="evidence" value="ECO:0007669"/>
    <property type="project" value="UniProtKB-KW"/>
</dbReference>
<dbReference type="AlphaFoldDB" id="A0A150PEM6"/>
<dbReference type="Proteomes" id="UP000075604">
    <property type="component" value="Unassembled WGS sequence"/>
</dbReference>
<feature type="domain" description="Restriction endonuclease type I HsdR N-terminal" evidence="1">
    <location>
        <begin position="59"/>
        <end position="125"/>
    </location>
</feature>
<accession>A0A150PEM6</accession>
<evidence type="ECO:0000313" key="2">
    <source>
        <dbReference type="EMBL" id="KYF54089.1"/>
    </source>
</evidence>